<dbReference type="OrthoDB" id="2326035at2"/>
<proteinExistence type="predicted"/>
<dbReference type="PATRIC" id="fig|1423796.3.peg.1185"/>
<dbReference type="Pfam" id="PF12669">
    <property type="entry name" value="FeoB_associated"/>
    <property type="match status" value="1"/>
</dbReference>
<evidence type="ECO:0000313" key="2">
    <source>
        <dbReference type="EMBL" id="KRM98644.1"/>
    </source>
</evidence>
<sequence length="54" mass="5999">MSFIVNFLISAVIIGWAVWQLVKVIQKSKKGKCAACDYKCEAKKLAVEAKKKAL</sequence>
<reference evidence="2 3" key="1">
    <citation type="journal article" date="2015" name="Genome Announc.">
        <title>Expanding the biotechnology potential of lactobacilli through comparative genomics of 213 strains and associated genera.</title>
        <authorList>
            <person name="Sun Z."/>
            <person name="Harris H.M."/>
            <person name="McCann A."/>
            <person name="Guo C."/>
            <person name="Argimon S."/>
            <person name="Zhang W."/>
            <person name="Yang X."/>
            <person name="Jeffery I.B."/>
            <person name="Cooney J.C."/>
            <person name="Kagawa T.F."/>
            <person name="Liu W."/>
            <person name="Song Y."/>
            <person name="Salvetti E."/>
            <person name="Wrobel A."/>
            <person name="Rasinkangas P."/>
            <person name="Parkhill J."/>
            <person name="Rea M.C."/>
            <person name="O'Sullivan O."/>
            <person name="Ritari J."/>
            <person name="Douillard F.P."/>
            <person name="Paul Ross R."/>
            <person name="Yang R."/>
            <person name="Briner A.E."/>
            <person name="Felis G.E."/>
            <person name="de Vos W.M."/>
            <person name="Barrangou R."/>
            <person name="Klaenhammer T.R."/>
            <person name="Caufield P.W."/>
            <person name="Cui Y."/>
            <person name="Zhang H."/>
            <person name="O'Toole P.W."/>
        </authorList>
    </citation>
    <scope>NUCLEOTIDE SEQUENCE [LARGE SCALE GENOMIC DNA]</scope>
    <source>
        <strain evidence="2 3">DSM 20253</strain>
    </source>
</reference>
<protein>
    <recommendedName>
        <fullName evidence="4">FeoB-associated Cys-rich membrane protein</fullName>
    </recommendedName>
</protein>
<name>A0A0R2D9Q9_9LACO</name>
<evidence type="ECO:0008006" key="4">
    <source>
        <dbReference type="Google" id="ProtNLM"/>
    </source>
</evidence>
<dbReference type="AlphaFoldDB" id="A0A0R2D9Q9"/>
<organism evidence="2 3">
    <name type="scientific">Loigolactobacillus rennini DSM 20253</name>
    <dbReference type="NCBI Taxonomy" id="1423796"/>
    <lineage>
        <taxon>Bacteria</taxon>
        <taxon>Bacillati</taxon>
        <taxon>Bacillota</taxon>
        <taxon>Bacilli</taxon>
        <taxon>Lactobacillales</taxon>
        <taxon>Lactobacillaceae</taxon>
        <taxon>Loigolactobacillus</taxon>
    </lineage>
</organism>
<feature type="transmembrane region" description="Helical" evidence="1">
    <location>
        <begin position="6"/>
        <end position="22"/>
    </location>
</feature>
<accession>A0A0R2D9Q9</accession>
<comment type="caution">
    <text evidence="2">The sequence shown here is derived from an EMBL/GenBank/DDBJ whole genome shotgun (WGS) entry which is preliminary data.</text>
</comment>
<keyword evidence="1" id="KW-0812">Transmembrane</keyword>
<keyword evidence="3" id="KW-1185">Reference proteome</keyword>
<gene>
    <name evidence="2" type="ORF">FC24_GL001160</name>
</gene>
<keyword evidence="1" id="KW-1133">Transmembrane helix</keyword>
<dbReference type="RefSeq" id="WP_157059086.1">
    <property type="nucleotide sequence ID" value="NZ_AYYI01000029.1"/>
</dbReference>
<dbReference type="EMBL" id="AYYI01000029">
    <property type="protein sequence ID" value="KRM98644.1"/>
    <property type="molecule type" value="Genomic_DNA"/>
</dbReference>
<evidence type="ECO:0000313" key="3">
    <source>
        <dbReference type="Proteomes" id="UP000051638"/>
    </source>
</evidence>
<evidence type="ECO:0000256" key="1">
    <source>
        <dbReference type="SAM" id="Phobius"/>
    </source>
</evidence>
<dbReference type="Proteomes" id="UP000051638">
    <property type="component" value="Unassembled WGS sequence"/>
</dbReference>
<keyword evidence="1" id="KW-0472">Membrane</keyword>
<dbReference type="STRING" id="1423796.FC24_GL001160"/>